<dbReference type="PhylomeDB" id="B3RZ78"/>
<gene>
    <name evidence="2" type="ORF">TRIADDRAFT_57356</name>
</gene>
<dbReference type="AlphaFoldDB" id="B3RZ78"/>
<organism evidence="2 3">
    <name type="scientific">Trichoplax adhaerens</name>
    <name type="common">Trichoplax reptans</name>
    <dbReference type="NCBI Taxonomy" id="10228"/>
    <lineage>
        <taxon>Eukaryota</taxon>
        <taxon>Metazoa</taxon>
        <taxon>Placozoa</taxon>
        <taxon>Uniplacotomia</taxon>
        <taxon>Trichoplacea</taxon>
        <taxon>Trichoplacidae</taxon>
        <taxon>Trichoplax</taxon>
    </lineage>
</organism>
<keyword evidence="3" id="KW-1185">Reference proteome</keyword>
<evidence type="ECO:0000313" key="3">
    <source>
        <dbReference type="Proteomes" id="UP000009022"/>
    </source>
</evidence>
<dbReference type="STRING" id="10228.B3RZ78"/>
<dbReference type="CTD" id="6754894"/>
<evidence type="ECO:0000313" key="2">
    <source>
        <dbReference type="EMBL" id="EDV23796.1"/>
    </source>
</evidence>
<dbReference type="EMBL" id="DS985246">
    <property type="protein sequence ID" value="EDV23796.1"/>
    <property type="molecule type" value="Genomic_DNA"/>
</dbReference>
<dbReference type="Proteomes" id="UP000009022">
    <property type="component" value="Unassembled WGS sequence"/>
</dbReference>
<reference evidence="2 3" key="1">
    <citation type="journal article" date="2008" name="Nature">
        <title>The Trichoplax genome and the nature of placozoans.</title>
        <authorList>
            <person name="Srivastava M."/>
            <person name="Begovic E."/>
            <person name="Chapman J."/>
            <person name="Putnam N.H."/>
            <person name="Hellsten U."/>
            <person name="Kawashima T."/>
            <person name="Kuo A."/>
            <person name="Mitros T."/>
            <person name="Salamov A."/>
            <person name="Carpenter M.L."/>
            <person name="Signorovitch A.Y."/>
            <person name="Moreno M.A."/>
            <person name="Kamm K."/>
            <person name="Grimwood J."/>
            <person name="Schmutz J."/>
            <person name="Shapiro H."/>
            <person name="Grigoriev I.V."/>
            <person name="Buss L.W."/>
            <person name="Schierwater B."/>
            <person name="Dellaporta S.L."/>
            <person name="Rokhsar D.S."/>
        </authorList>
    </citation>
    <scope>NUCLEOTIDE SEQUENCE [LARGE SCALE GENOMIC DNA]</scope>
    <source>
        <strain evidence="2 3">Grell-BS-1999</strain>
    </source>
</reference>
<dbReference type="PANTHER" id="PTHR13800">
    <property type="entry name" value="TRANSIENT RECEPTOR POTENTIAL CATION CHANNEL, SUBFAMILY M, MEMBER 6"/>
    <property type="match status" value="1"/>
</dbReference>
<dbReference type="HOGENOM" id="CLU_781505_0_0_1"/>
<dbReference type="RefSeq" id="XP_002113322.1">
    <property type="nucleotide sequence ID" value="XM_002113286.1"/>
</dbReference>
<feature type="domain" description="TRPM SLOG" evidence="1">
    <location>
        <begin position="108"/>
        <end position="353"/>
    </location>
</feature>
<dbReference type="PANTHER" id="PTHR13800:SF12">
    <property type="entry name" value="TRANSIENT RECEPTOR POTENTIAL CATION CHANNEL SUBFAMILY M MEMBER-LIKE 2"/>
    <property type="match status" value="1"/>
</dbReference>
<dbReference type="eggNOG" id="KOG3614">
    <property type="taxonomic scope" value="Eukaryota"/>
</dbReference>
<proteinExistence type="predicted"/>
<dbReference type="GeneID" id="6754894"/>
<accession>B3RZ78</accession>
<dbReference type="OMA" id="REDHECI"/>
<protein>
    <recommendedName>
        <fullName evidence="1">TRPM SLOG domain-containing protein</fullName>
    </recommendedName>
</protein>
<dbReference type="OrthoDB" id="10050890at2759"/>
<sequence>MYSKFIDRQSYPYDTYIARSEVIYCSRISENRKSICNYLREFKKKSCQAYKPDKNHTGRNKCTCGLYREDHECIGRFPQQPSDQYVHLPTDAYGSIEFIDQVHGFQNAKYIRLANDTKMDKVARLLRDVWKLIDNKQLPDVILSIGGGVKEYRPNKILEEKFHATLINAAENNNVWLLTCGAFVGVSKNVGEAMFESFFEQWACNDRIKKPNNLKCIGVAPWGYIADSNKLINDPKNNLNPKKYSVNALVERGKPTSLDPYHTHFLLVDDGSHGRYGTEIEFRAMLEAYLTKNLGESDQGEKVQIPTVYVVLEGGPDIFTAVAERLKREVPVIVIEGSGRASSIIAYAVRSCEER</sequence>
<evidence type="ECO:0000259" key="1">
    <source>
        <dbReference type="Pfam" id="PF18139"/>
    </source>
</evidence>
<dbReference type="InterPro" id="IPR041491">
    <property type="entry name" value="TRPM_SLOG"/>
</dbReference>
<dbReference type="Pfam" id="PF18139">
    <property type="entry name" value="LSDAT_euk"/>
    <property type="match status" value="1"/>
</dbReference>
<dbReference type="InterPro" id="IPR050927">
    <property type="entry name" value="TRPM"/>
</dbReference>
<dbReference type="InParanoid" id="B3RZ78"/>
<name>B3RZ78_TRIAD</name>
<dbReference type="KEGG" id="tad:TRIADDRAFT_57356"/>